<evidence type="ECO:0000313" key="2">
    <source>
        <dbReference type="EMBL" id="PZO86919.1"/>
    </source>
</evidence>
<gene>
    <name evidence="2" type="ORF">DI626_05265</name>
</gene>
<dbReference type="EMBL" id="QFNK01000084">
    <property type="protein sequence ID" value="PZO86919.1"/>
    <property type="molecule type" value="Genomic_DNA"/>
</dbReference>
<feature type="transmembrane region" description="Helical" evidence="1">
    <location>
        <begin position="90"/>
        <end position="116"/>
    </location>
</feature>
<dbReference type="Proteomes" id="UP000249557">
    <property type="component" value="Unassembled WGS sequence"/>
</dbReference>
<accession>A0A2W5A3C9</accession>
<feature type="transmembrane region" description="Helical" evidence="1">
    <location>
        <begin position="12"/>
        <end position="33"/>
    </location>
</feature>
<organism evidence="2 3">
    <name type="scientific">Micavibrio aeruginosavorus</name>
    <dbReference type="NCBI Taxonomy" id="349221"/>
    <lineage>
        <taxon>Bacteria</taxon>
        <taxon>Pseudomonadati</taxon>
        <taxon>Bdellovibrionota</taxon>
        <taxon>Bdellovibrionia</taxon>
        <taxon>Bdellovibrionales</taxon>
        <taxon>Pseudobdellovibrionaceae</taxon>
        <taxon>Micavibrio</taxon>
    </lineage>
</organism>
<keyword evidence="1" id="KW-0472">Membrane</keyword>
<dbReference type="AlphaFoldDB" id="A0A2W5A3C9"/>
<comment type="caution">
    <text evidence="2">The sequence shown here is derived from an EMBL/GenBank/DDBJ whole genome shotgun (WGS) entry which is preliminary data.</text>
</comment>
<feature type="transmembrane region" description="Helical" evidence="1">
    <location>
        <begin position="39"/>
        <end position="58"/>
    </location>
</feature>
<sequence>MTAARLTSTETAGFYGAVAAGVFSILMIGWKGIEGASADWVYGFLAVFWSLLMMLRLITLTDQGPLPAGNHLAQQIIGSMYKSRDAVRRALLQTSLGGSFALFVGVCFVFAGWMAFQMVWDNANAAPFTMAEQFLRQSLGAQSVPVLSAMSVTLFDLGHFIMAMMTLSMMGFVLRSHGLKTAYVRPAMIIAASYATAGLIVFSGLEASAQSFFDEVVQHTGAVGAGILALMLFVPLGYISLTASLDDSDWMIVACAMITGSALICAVFLPFTPLLAAYMALCWMGVFLAWGACERVPLDNSIE</sequence>
<feature type="transmembrane region" description="Helical" evidence="1">
    <location>
        <begin position="157"/>
        <end position="174"/>
    </location>
</feature>
<keyword evidence="1" id="KW-1133">Transmembrane helix</keyword>
<proteinExistence type="predicted"/>
<feature type="transmembrane region" description="Helical" evidence="1">
    <location>
        <begin position="186"/>
        <end position="205"/>
    </location>
</feature>
<feature type="transmembrane region" description="Helical" evidence="1">
    <location>
        <begin position="250"/>
        <end position="269"/>
    </location>
</feature>
<evidence type="ECO:0000313" key="3">
    <source>
        <dbReference type="Proteomes" id="UP000249557"/>
    </source>
</evidence>
<evidence type="ECO:0000256" key="1">
    <source>
        <dbReference type="SAM" id="Phobius"/>
    </source>
</evidence>
<protein>
    <submittedName>
        <fullName evidence="2">Uncharacterized protein</fullName>
    </submittedName>
</protein>
<keyword evidence="1" id="KW-0812">Transmembrane</keyword>
<reference evidence="2 3" key="1">
    <citation type="submission" date="2017-08" db="EMBL/GenBank/DDBJ databases">
        <title>Infants hospitalized years apart are colonized by the same room-sourced microbial strains.</title>
        <authorList>
            <person name="Brooks B."/>
            <person name="Olm M.R."/>
            <person name="Firek B.A."/>
            <person name="Baker R."/>
            <person name="Thomas B.C."/>
            <person name="Morowitz M.J."/>
            <person name="Banfield J.F."/>
        </authorList>
    </citation>
    <scope>NUCLEOTIDE SEQUENCE [LARGE SCALE GENOMIC DNA]</scope>
    <source>
        <strain evidence="2">S2_018_000_R2_104</strain>
    </source>
</reference>
<feature type="transmembrane region" description="Helical" evidence="1">
    <location>
        <begin position="275"/>
        <end position="293"/>
    </location>
</feature>
<name>A0A2W5A3C9_9BACT</name>
<feature type="transmembrane region" description="Helical" evidence="1">
    <location>
        <begin position="217"/>
        <end position="238"/>
    </location>
</feature>